<evidence type="ECO:0000313" key="1">
    <source>
        <dbReference type="EMBL" id="ACY24570.1"/>
    </source>
</evidence>
<dbReference type="EMBL" id="GU059108">
    <property type="protein sequence ID" value="ACY24570.1"/>
    <property type="molecule type" value="Genomic_DNA"/>
</dbReference>
<reference evidence="1" key="1">
    <citation type="journal article" date="2010" name="Environ. Microbiol.">
        <title>Homologues of nitrite reductases in ammonia-oxidizing archaea: diversity and genomic context.</title>
        <authorList>
            <person name="Bartossek R."/>
            <person name="Nicol G.W."/>
            <person name="Lanzen A."/>
            <person name="Klenk H.P."/>
            <person name="Schleper C."/>
        </authorList>
    </citation>
    <scope>NUCLEOTIDE SEQUENCE</scope>
</reference>
<accession>D4N784</accession>
<gene>
    <name evidence="1" type="ORF">76h13orf36</name>
</gene>
<organism evidence="1">
    <name type="scientific">uncultured crenarchaeote 76h13</name>
    <dbReference type="NCBI Taxonomy" id="684059"/>
    <lineage>
        <taxon>Archaea</taxon>
        <taxon>Thermoproteota</taxon>
        <taxon>environmental samples</taxon>
    </lineage>
</organism>
<protein>
    <submittedName>
        <fullName evidence="1">Uncharacterized protein</fullName>
    </submittedName>
</protein>
<dbReference type="AlphaFoldDB" id="D4N784"/>
<sequence length="48" mass="6089">MRVHTASFKRKKQYDLKYDELDLEKLMQYYRFEKREQLLDFLKAQCIQ</sequence>
<name>D4N784_9CREN</name>
<proteinExistence type="predicted"/>